<evidence type="ECO:0000313" key="2">
    <source>
        <dbReference type="EMBL" id="WZP35623.1"/>
    </source>
</evidence>
<protein>
    <submittedName>
        <fullName evidence="2">Uncharacterized protein</fullName>
    </submittedName>
</protein>
<reference evidence="2" key="1">
    <citation type="submission" date="2024-04" db="EMBL/GenBank/DDBJ databases">
        <authorList>
            <person name="Soro O."/>
            <person name="Kigen C."/>
            <person name="Nyerere A."/>
            <person name="Musila L."/>
        </authorList>
    </citation>
    <scope>NUCLEOTIDE SEQUENCE</scope>
</reference>
<evidence type="ECO:0000256" key="1">
    <source>
        <dbReference type="SAM" id="Phobius"/>
    </source>
</evidence>
<name>A0AAX4PS29_9CAUD</name>
<feature type="transmembrane region" description="Helical" evidence="1">
    <location>
        <begin position="6"/>
        <end position="31"/>
    </location>
</feature>
<keyword evidence="1" id="KW-0812">Transmembrane</keyword>
<keyword evidence="1" id="KW-0472">Membrane</keyword>
<dbReference type="Proteomes" id="UP001432787">
    <property type="component" value="Segment"/>
</dbReference>
<organism evidence="2 3">
    <name type="scientific">Enterococcus phage vB_Efs6_KEN16</name>
    <dbReference type="NCBI Taxonomy" id="3138325"/>
    <lineage>
        <taxon>Viruses</taxon>
        <taxon>Duplodnaviria</taxon>
        <taxon>Heunggongvirae</taxon>
        <taxon>Uroviricota</taxon>
        <taxon>Caudoviricetes</taxon>
        <taxon>Herelleviridae</taxon>
        <taxon>Brockvirinae</taxon>
        <taxon>Kochikohdavirus</taxon>
    </lineage>
</organism>
<accession>A0AAX4PS29</accession>
<dbReference type="EMBL" id="PP582187">
    <property type="protein sequence ID" value="WZP35623.1"/>
    <property type="molecule type" value="Genomic_DNA"/>
</dbReference>
<evidence type="ECO:0000313" key="3">
    <source>
        <dbReference type="Proteomes" id="UP001432787"/>
    </source>
</evidence>
<keyword evidence="1" id="KW-1133">Transmembrane helix</keyword>
<proteinExistence type="predicted"/>
<sequence>MKLSDYLLLLVGGVAILLNTLMVTYSIYWGLTSGGGYYRLLDNNRVLHNAGSISNWRIYLEHNYFCKPK</sequence>